<dbReference type="Proteomes" id="UP001066276">
    <property type="component" value="Chromosome 4_2"/>
</dbReference>
<comment type="caution">
    <text evidence="2">The sequence shown here is derived from an EMBL/GenBank/DDBJ whole genome shotgun (WGS) entry which is preliminary data.</text>
</comment>
<accession>A0AAV7SQ40</accession>
<keyword evidence="3" id="KW-1185">Reference proteome</keyword>
<evidence type="ECO:0000313" key="2">
    <source>
        <dbReference type="EMBL" id="KAJ1166255.1"/>
    </source>
</evidence>
<feature type="region of interest" description="Disordered" evidence="1">
    <location>
        <begin position="75"/>
        <end position="189"/>
    </location>
</feature>
<feature type="compositionally biased region" description="Polar residues" evidence="1">
    <location>
        <begin position="138"/>
        <end position="150"/>
    </location>
</feature>
<dbReference type="AlphaFoldDB" id="A0AAV7SQ40"/>
<organism evidence="2 3">
    <name type="scientific">Pleurodeles waltl</name>
    <name type="common">Iberian ribbed newt</name>
    <dbReference type="NCBI Taxonomy" id="8319"/>
    <lineage>
        <taxon>Eukaryota</taxon>
        <taxon>Metazoa</taxon>
        <taxon>Chordata</taxon>
        <taxon>Craniata</taxon>
        <taxon>Vertebrata</taxon>
        <taxon>Euteleostomi</taxon>
        <taxon>Amphibia</taxon>
        <taxon>Batrachia</taxon>
        <taxon>Caudata</taxon>
        <taxon>Salamandroidea</taxon>
        <taxon>Salamandridae</taxon>
        <taxon>Pleurodelinae</taxon>
        <taxon>Pleurodeles</taxon>
    </lineage>
</organism>
<reference evidence="2" key="1">
    <citation type="journal article" date="2022" name="bioRxiv">
        <title>Sequencing and chromosome-scale assembly of the giantPleurodeles waltlgenome.</title>
        <authorList>
            <person name="Brown T."/>
            <person name="Elewa A."/>
            <person name="Iarovenko S."/>
            <person name="Subramanian E."/>
            <person name="Araus A.J."/>
            <person name="Petzold A."/>
            <person name="Susuki M."/>
            <person name="Suzuki K.-i.T."/>
            <person name="Hayashi T."/>
            <person name="Toyoda A."/>
            <person name="Oliveira C."/>
            <person name="Osipova E."/>
            <person name="Leigh N.D."/>
            <person name="Simon A."/>
            <person name="Yun M.H."/>
        </authorList>
    </citation>
    <scope>NUCLEOTIDE SEQUENCE</scope>
    <source>
        <strain evidence="2">20211129_DDA</strain>
        <tissue evidence="2">Liver</tissue>
    </source>
</reference>
<gene>
    <name evidence="2" type="ORF">NDU88_006663</name>
</gene>
<name>A0AAV7SQ40_PLEWA</name>
<sequence>MIRGPCYVRPRSIPVNPVRGDSQYYGDDSGDPMFSDKVVGALSVVQARDIERVCTSWGAHNKLATKVGLLTVCSTPRERSDGGEAAEPRQPGRSGDASGDRRRERQKKEKEREKGPRHSPEAARRAEAEPLNTRGVRTPTSPQSGRTASQGGEAHGERRGRVCLKGGIPKGEQAARTSHQSTVLQQRIK</sequence>
<proteinExistence type="predicted"/>
<feature type="compositionally biased region" description="Basic and acidic residues" evidence="1">
    <location>
        <begin position="98"/>
        <end position="128"/>
    </location>
</feature>
<evidence type="ECO:0000256" key="1">
    <source>
        <dbReference type="SAM" id="MobiDB-lite"/>
    </source>
</evidence>
<evidence type="ECO:0000313" key="3">
    <source>
        <dbReference type="Proteomes" id="UP001066276"/>
    </source>
</evidence>
<dbReference type="EMBL" id="JANPWB010000008">
    <property type="protein sequence ID" value="KAJ1166255.1"/>
    <property type="molecule type" value="Genomic_DNA"/>
</dbReference>
<feature type="compositionally biased region" description="Polar residues" evidence="1">
    <location>
        <begin position="175"/>
        <end position="189"/>
    </location>
</feature>
<protein>
    <submittedName>
        <fullName evidence="2">Uncharacterized protein</fullName>
    </submittedName>
</protein>